<protein>
    <submittedName>
        <fullName evidence="2">Uncharacterized protein</fullName>
    </submittedName>
</protein>
<comment type="caution">
    <text evidence="2">The sequence shown here is derived from an EMBL/GenBank/DDBJ whole genome shotgun (WGS) entry which is preliminary data.</text>
</comment>
<gene>
    <name evidence="2" type="ORF">Nepgr_017244</name>
</gene>
<name>A0AAD3XSB3_NEPGR</name>
<evidence type="ECO:0000313" key="3">
    <source>
        <dbReference type="Proteomes" id="UP001279734"/>
    </source>
</evidence>
<dbReference type="EMBL" id="BSYO01000015">
    <property type="protein sequence ID" value="GMH15403.1"/>
    <property type="molecule type" value="Genomic_DNA"/>
</dbReference>
<sequence>MAGILGPPSGLPWPLSPSPLSIESSSPASLNIPNHFVPPSSSLATIMSSLQLRVIHPQSSDPSGGIFFPFNPETFPPLLIARSASVFSQLE</sequence>
<evidence type="ECO:0000313" key="2">
    <source>
        <dbReference type="EMBL" id="GMH15403.1"/>
    </source>
</evidence>
<dbReference type="Proteomes" id="UP001279734">
    <property type="component" value="Unassembled WGS sequence"/>
</dbReference>
<dbReference type="AlphaFoldDB" id="A0AAD3XSB3"/>
<feature type="region of interest" description="Disordered" evidence="1">
    <location>
        <begin position="1"/>
        <end position="26"/>
    </location>
</feature>
<reference evidence="2" key="1">
    <citation type="submission" date="2023-05" db="EMBL/GenBank/DDBJ databases">
        <title>Nepenthes gracilis genome sequencing.</title>
        <authorList>
            <person name="Fukushima K."/>
        </authorList>
    </citation>
    <scope>NUCLEOTIDE SEQUENCE</scope>
    <source>
        <strain evidence="2">SING2019-196</strain>
    </source>
</reference>
<organism evidence="2 3">
    <name type="scientific">Nepenthes gracilis</name>
    <name type="common">Slender pitcher plant</name>
    <dbReference type="NCBI Taxonomy" id="150966"/>
    <lineage>
        <taxon>Eukaryota</taxon>
        <taxon>Viridiplantae</taxon>
        <taxon>Streptophyta</taxon>
        <taxon>Embryophyta</taxon>
        <taxon>Tracheophyta</taxon>
        <taxon>Spermatophyta</taxon>
        <taxon>Magnoliopsida</taxon>
        <taxon>eudicotyledons</taxon>
        <taxon>Gunneridae</taxon>
        <taxon>Pentapetalae</taxon>
        <taxon>Caryophyllales</taxon>
        <taxon>Nepenthaceae</taxon>
        <taxon>Nepenthes</taxon>
    </lineage>
</organism>
<keyword evidence="3" id="KW-1185">Reference proteome</keyword>
<evidence type="ECO:0000256" key="1">
    <source>
        <dbReference type="SAM" id="MobiDB-lite"/>
    </source>
</evidence>
<proteinExistence type="predicted"/>
<accession>A0AAD3XSB3</accession>